<geneLocation type="plasmid" evidence="1">
    <name>unnamed1</name>
</geneLocation>
<dbReference type="EMBL" id="CP018172">
    <property type="protein sequence ID" value="APH74862.1"/>
    <property type="molecule type" value="Genomic_DNA"/>
</dbReference>
<dbReference type="AlphaFoldDB" id="A0A1L3SZX2"/>
<keyword evidence="2" id="KW-1185">Reference proteome</keyword>
<protein>
    <submittedName>
        <fullName evidence="1">Uncharacterized protein</fullName>
    </submittedName>
</protein>
<dbReference type="Proteomes" id="UP000182840">
    <property type="component" value="Plasmid unnamed1"/>
</dbReference>
<name>A0A1L3SZX2_9HYPH</name>
<organism evidence="1 2">
    <name type="scientific">Aquibium oceanicum</name>
    <dbReference type="NCBI Taxonomy" id="1670800"/>
    <lineage>
        <taxon>Bacteria</taxon>
        <taxon>Pseudomonadati</taxon>
        <taxon>Pseudomonadota</taxon>
        <taxon>Alphaproteobacteria</taxon>
        <taxon>Hyphomicrobiales</taxon>
        <taxon>Phyllobacteriaceae</taxon>
        <taxon>Aquibium</taxon>
    </lineage>
</organism>
<keyword evidence="1" id="KW-0614">Plasmid</keyword>
<reference evidence="1 2" key="1">
    <citation type="submission" date="2016-11" db="EMBL/GenBank/DDBJ databases">
        <title>Mesorhizobium oceanicum sp. nov., isolated from deep seawater in South China Sea.</title>
        <authorList>
            <person name="Fu G.-Y."/>
        </authorList>
    </citation>
    <scope>NUCLEOTIDE SEQUENCE [LARGE SCALE GENOMIC DNA]</scope>
    <source>
        <strain evidence="1 2">B7</strain>
        <plasmid evidence="2">Plasmid unnamed1</plasmid>
    </source>
</reference>
<dbReference type="OrthoDB" id="7445766at2"/>
<proteinExistence type="predicted"/>
<dbReference type="RefSeq" id="WP_072608318.1">
    <property type="nucleotide sequence ID" value="NZ_CP018172.1"/>
</dbReference>
<accession>A0A1L3SZX2</accession>
<dbReference type="KEGG" id="meso:BSQ44_25490"/>
<gene>
    <name evidence="1" type="ORF">BSQ44_25490</name>
</gene>
<evidence type="ECO:0000313" key="2">
    <source>
        <dbReference type="Proteomes" id="UP000182840"/>
    </source>
</evidence>
<evidence type="ECO:0000313" key="1">
    <source>
        <dbReference type="EMBL" id="APH74862.1"/>
    </source>
</evidence>
<sequence length="258" mass="29976">MRFRPWPKPEPYRDTSRKRAAFKRKQRLEREALLLFSEMIAAGQHSVDEEMARRHIWSDEREREQRALRAGRWREARSRLFALPAELRSTIRNLWRICPYPADPTYLLDLLHQIKVGRVDPHRPPWVFDGKLSARTTPNPETFDEAFRQIGHRKIGGGPKATPADEFLFCGNLGSGILFLRTRVRLNDPHESYYTSSSHRLRDSHVGRAGHWIDLEVRGDCSDSELELIRRLAQDADTRPVVVRRVDTMTPTHGEAAP</sequence>